<feature type="region of interest" description="Disordered" evidence="6">
    <location>
        <begin position="94"/>
        <end position="136"/>
    </location>
</feature>
<sequence length="280" mass="30874">MSAPDVAGDQGAGWDEAQCASALAQLEQLQAQIDDLRLAIPRIVEPFQRPPSAGMFKQYAQGVQGSQQDIKTLHEQWRSPETQAVFEHTRKSLVANSDLSPSRSMPAHGWTEREKKQHNITKGGDSESTDDGSATLSNEDVARIVADFQRSKPNIKLETQDDNRRISTQFVAGSVRLLFRITVEYDANGKHKLNVGSMGSTEPWLSINRCIASRPHPNDLKILLDMITAYKTVKGTSCAKCGRLLDDMALTPAARRSKQVAAANETTEIVWEAFHESCLG</sequence>
<dbReference type="Proteomes" id="UP000663193">
    <property type="component" value="Chromosome 2"/>
</dbReference>
<evidence type="ECO:0000256" key="5">
    <source>
        <dbReference type="ARBA" id="ARBA00023242"/>
    </source>
</evidence>
<keyword evidence="3" id="KW-0805">Transcription regulation</keyword>
<dbReference type="Pfam" id="PF11571">
    <property type="entry name" value="Med27"/>
    <property type="match status" value="1"/>
</dbReference>
<reference evidence="8" key="1">
    <citation type="journal article" date="2021" name="BMC Genomics">
        <title>Chromosome-level genome assembly and manually-curated proteome of model necrotroph Parastagonospora nodorum Sn15 reveals a genome-wide trove of candidate effector homologs, and redundancy of virulence-related functions within an accessory chromosome.</title>
        <authorList>
            <person name="Bertazzoni S."/>
            <person name="Jones D.A.B."/>
            <person name="Phan H.T."/>
            <person name="Tan K.-C."/>
            <person name="Hane J.K."/>
        </authorList>
    </citation>
    <scope>NUCLEOTIDE SEQUENCE [LARGE SCALE GENOMIC DNA]</scope>
    <source>
        <strain evidence="8">SN15 / ATCC MYA-4574 / FGSC 10173)</strain>
    </source>
</reference>
<keyword evidence="4" id="KW-0804">Transcription</keyword>
<dbReference type="VEuPathDB" id="FungiDB:JI435_025430"/>
<dbReference type="GO" id="GO:0016592">
    <property type="term" value="C:mediator complex"/>
    <property type="evidence" value="ECO:0007669"/>
    <property type="project" value="InterPro"/>
</dbReference>
<comment type="subcellular location">
    <subcellularLocation>
        <location evidence="1">Nucleus</location>
    </subcellularLocation>
</comment>
<proteinExistence type="inferred from homology"/>
<protein>
    <recommendedName>
        <fullName evidence="9">Mediator complex subunit 27</fullName>
    </recommendedName>
</protein>
<gene>
    <name evidence="7" type="ORF">JI435_025430</name>
</gene>
<feature type="compositionally biased region" description="Polar residues" evidence="6">
    <location>
        <begin position="94"/>
        <end position="103"/>
    </location>
</feature>
<comment type="similarity">
    <text evidence="2">Belongs to the Mediator complex subunit 27 family.</text>
</comment>
<evidence type="ECO:0000256" key="1">
    <source>
        <dbReference type="ARBA" id="ARBA00004123"/>
    </source>
</evidence>
<evidence type="ECO:0000313" key="8">
    <source>
        <dbReference type="Proteomes" id="UP000663193"/>
    </source>
</evidence>
<evidence type="ECO:0000313" key="7">
    <source>
        <dbReference type="EMBL" id="QRC92432.1"/>
    </source>
</evidence>
<evidence type="ECO:0000256" key="2">
    <source>
        <dbReference type="ARBA" id="ARBA00008048"/>
    </source>
</evidence>
<keyword evidence="5" id="KW-0539">Nucleus</keyword>
<dbReference type="OrthoDB" id="5326237at2759"/>
<accession>A0A7U2ETB4</accession>
<dbReference type="InterPro" id="IPR021627">
    <property type="entry name" value="Mediator_Med27"/>
</dbReference>
<evidence type="ECO:0000256" key="6">
    <source>
        <dbReference type="SAM" id="MobiDB-lite"/>
    </source>
</evidence>
<dbReference type="EMBL" id="CP069024">
    <property type="protein sequence ID" value="QRC92432.1"/>
    <property type="molecule type" value="Genomic_DNA"/>
</dbReference>
<name>A0A7U2ETB4_PHANO</name>
<evidence type="ECO:0008006" key="9">
    <source>
        <dbReference type="Google" id="ProtNLM"/>
    </source>
</evidence>
<evidence type="ECO:0000256" key="4">
    <source>
        <dbReference type="ARBA" id="ARBA00023163"/>
    </source>
</evidence>
<evidence type="ECO:0000256" key="3">
    <source>
        <dbReference type="ARBA" id="ARBA00023015"/>
    </source>
</evidence>
<keyword evidence="8" id="KW-1185">Reference proteome</keyword>
<dbReference type="AlphaFoldDB" id="A0A7U2ETB4"/>
<organism evidence="7 8">
    <name type="scientific">Phaeosphaeria nodorum (strain SN15 / ATCC MYA-4574 / FGSC 10173)</name>
    <name type="common">Glume blotch fungus</name>
    <name type="synonym">Parastagonospora nodorum</name>
    <dbReference type="NCBI Taxonomy" id="321614"/>
    <lineage>
        <taxon>Eukaryota</taxon>
        <taxon>Fungi</taxon>
        <taxon>Dikarya</taxon>
        <taxon>Ascomycota</taxon>
        <taxon>Pezizomycotina</taxon>
        <taxon>Dothideomycetes</taxon>
        <taxon>Pleosporomycetidae</taxon>
        <taxon>Pleosporales</taxon>
        <taxon>Pleosporineae</taxon>
        <taxon>Phaeosphaeriaceae</taxon>
        <taxon>Parastagonospora</taxon>
    </lineage>
</organism>